<dbReference type="AlphaFoldDB" id="X0TZG9"/>
<protein>
    <submittedName>
        <fullName evidence="1">Uncharacterized protein</fullName>
    </submittedName>
</protein>
<name>X0TZG9_9ZZZZ</name>
<dbReference type="EMBL" id="BARS01011006">
    <property type="protein sequence ID" value="GAF98963.1"/>
    <property type="molecule type" value="Genomic_DNA"/>
</dbReference>
<gene>
    <name evidence="1" type="ORF">S01H1_20183</name>
</gene>
<reference evidence="1" key="1">
    <citation type="journal article" date="2014" name="Front. Microbiol.">
        <title>High frequency of phylogenetically diverse reductive dehalogenase-homologous genes in deep subseafloor sedimentary metagenomes.</title>
        <authorList>
            <person name="Kawai M."/>
            <person name="Futagami T."/>
            <person name="Toyoda A."/>
            <person name="Takaki Y."/>
            <person name="Nishi S."/>
            <person name="Hori S."/>
            <person name="Arai W."/>
            <person name="Tsubouchi T."/>
            <person name="Morono Y."/>
            <person name="Uchiyama I."/>
            <person name="Ito T."/>
            <person name="Fujiyama A."/>
            <person name="Inagaki F."/>
            <person name="Takami H."/>
        </authorList>
    </citation>
    <scope>NUCLEOTIDE SEQUENCE</scope>
    <source>
        <strain evidence="1">Expedition CK06-06</strain>
    </source>
</reference>
<proteinExistence type="predicted"/>
<comment type="caution">
    <text evidence="1">The sequence shown here is derived from an EMBL/GenBank/DDBJ whole genome shotgun (WGS) entry which is preliminary data.</text>
</comment>
<evidence type="ECO:0000313" key="1">
    <source>
        <dbReference type="EMBL" id="GAF98963.1"/>
    </source>
</evidence>
<sequence>MQSPNQFIVVPANDRRYNNVKNIEGIEIILDTSEESASFSNREAVVLSTPINYTGPIEEGDTLLVHHNVFKYYNDMHGRRQSGKSFFKDNKFFIDDTQYYMYKKIYEWCAVEPFCFVSPLPATETYIYKPFTHEPLMGTMEYTCPSIERHGIKKGDIVTFMPDSEYEFSFDQKKLYRIRSKNIIAYESTRN</sequence>
<accession>X0TZG9</accession>
<organism evidence="1">
    <name type="scientific">marine sediment metagenome</name>
    <dbReference type="NCBI Taxonomy" id="412755"/>
    <lineage>
        <taxon>unclassified sequences</taxon>
        <taxon>metagenomes</taxon>
        <taxon>ecological metagenomes</taxon>
    </lineage>
</organism>